<keyword evidence="1" id="KW-0472">Membrane</keyword>
<evidence type="ECO:0000313" key="3">
    <source>
        <dbReference type="EMBL" id="SHG75830.1"/>
    </source>
</evidence>
<gene>
    <name evidence="3" type="ORF">SAMN05421807_101477</name>
</gene>
<keyword evidence="1" id="KW-0812">Transmembrane</keyword>
<sequence length="77" mass="8502">MKKKMILASSPILLGVICLMSYYIIGARVTEDGVLKEPFFLIPLSFLFIFSGITLLCLMALVAVIKKSQLKPAINIL</sequence>
<dbReference type="AlphaFoldDB" id="A0A1M5MES9"/>
<dbReference type="Proteomes" id="UP000184079">
    <property type="component" value="Unassembled WGS sequence"/>
</dbReference>
<dbReference type="OrthoDB" id="6194834at2"/>
<evidence type="ECO:0000259" key="2">
    <source>
        <dbReference type="Pfam" id="PF13127"/>
    </source>
</evidence>
<protein>
    <recommendedName>
        <fullName evidence="2">DUF3955 domain-containing protein</fullName>
    </recommendedName>
</protein>
<keyword evidence="1" id="KW-1133">Transmembrane helix</keyword>
<dbReference type="InterPro" id="IPR025016">
    <property type="entry name" value="DUF3955"/>
</dbReference>
<evidence type="ECO:0000256" key="1">
    <source>
        <dbReference type="SAM" id="Phobius"/>
    </source>
</evidence>
<feature type="domain" description="DUF3955" evidence="2">
    <location>
        <begin position="5"/>
        <end position="57"/>
    </location>
</feature>
<organism evidence="3 4">
    <name type="scientific">Virgibacillus chiguensis</name>
    <dbReference type="NCBI Taxonomy" id="411959"/>
    <lineage>
        <taxon>Bacteria</taxon>
        <taxon>Bacillati</taxon>
        <taxon>Bacillota</taxon>
        <taxon>Bacilli</taxon>
        <taxon>Bacillales</taxon>
        <taxon>Bacillaceae</taxon>
        <taxon>Virgibacillus</taxon>
    </lineage>
</organism>
<keyword evidence="4" id="KW-1185">Reference proteome</keyword>
<name>A0A1M5MES9_9BACI</name>
<dbReference type="EMBL" id="FQXD01000001">
    <property type="protein sequence ID" value="SHG75830.1"/>
    <property type="molecule type" value="Genomic_DNA"/>
</dbReference>
<dbReference type="RefSeq" id="WP_073004783.1">
    <property type="nucleotide sequence ID" value="NZ_FQXD01000001.1"/>
</dbReference>
<evidence type="ECO:0000313" key="4">
    <source>
        <dbReference type="Proteomes" id="UP000184079"/>
    </source>
</evidence>
<accession>A0A1M5MES9</accession>
<feature type="transmembrane region" description="Helical" evidence="1">
    <location>
        <begin position="42"/>
        <end position="65"/>
    </location>
</feature>
<reference evidence="4" key="1">
    <citation type="submission" date="2016-11" db="EMBL/GenBank/DDBJ databases">
        <authorList>
            <person name="Varghese N."/>
            <person name="Submissions S."/>
        </authorList>
    </citation>
    <scope>NUCLEOTIDE SEQUENCE [LARGE SCALE GENOMIC DNA]</scope>
    <source>
        <strain evidence="4">CGMCC 1.6496</strain>
    </source>
</reference>
<proteinExistence type="predicted"/>
<dbReference type="Pfam" id="PF13127">
    <property type="entry name" value="DUF3955"/>
    <property type="match status" value="1"/>
</dbReference>